<dbReference type="InterPro" id="IPR032777">
    <property type="entry name" value="DUF4515"/>
</dbReference>
<evidence type="ECO:0000313" key="12">
    <source>
        <dbReference type="EMBL" id="NXJ32529.1"/>
    </source>
</evidence>
<dbReference type="PANTHER" id="PTHR14845:SF5">
    <property type="entry name" value="BASAL BODY-ORIENTATION FACTOR 1"/>
    <property type="match status" value="1"/>
</dbReference>
<comment type="similarity">
    <text evidence="2">Belongs to the BBOF1 family.</text>
</comment>
<evidence type="ECO:0000256" key="10">
    <source>
        <dbReference type="SAM" id="Coils"/>
    </source>
</evidence>
<name>A0A7L0AIM7_9AVES</name>
<proteinExistence type="inferred from homology"/>
<evidence type="ECO:0000256" key="8">
    <source>
        <dbReference type="ARBA" id="ARBA00023273"/>
    </source>
</evidence>
<protein>
    <recommendedName>
        <fullName evidence="3">Basal body-orientation factor 1</fullName>
    </recommendedName>
    <alternativeName>
        <fullName evidence="9">Coiled-coil domain-containing protein 176</fullName>
    </alternativeName>
</protein>
<evidence type="ECO:0000256" key="6">
    <source>
        <dbReference type="ARBA" id="ARBA00023069"/>
    </source>
</evidence>
<evidence type="ECO:0000259" key="11">
    <source>
        <dbReference type="Pfam" id="PF14988"/>
    </source>
</evidence>
<keyword evidence="6" id="KW-0969">Cilium</keyword>
<evidence type="ECO:0000256" key="9">
    <source>
        <dbReference type="ARBA" id="ARBA00031573"/>
    </source>
</evidence>
<dbReference type="Pfam" id="PF14988">
    <property type="entry name" value="DUF4515"/>
    <property type="match status" value="1"/>
</dbReference>
<organism evidence="12 13">
    <name type="scientific">Ciconia maguari</name>
    <dbReference type="NCBI Taxonomy" id="52777"/>
    <lineage>
        <taxon>Eukaryota</taxon>
        <taxon>Metazoa</taxon>
        <taxon>Chordata</taxon>
        <taxon>Craniata</taxon>
        <taxon>Vertebrata</taxon>
        <taxon>Euteleostomi</taxon>
        <taxon>Archelosauria</taxon>
        <taxon>Archosauria</taxon>
        <taxon>Dinosauria</taxon>
        <taxon>Saurischia</taxon>
        <taxon>Theropoda</taxon>
        <taxon>Coelurosauria</taxon>
        <taxon>Aves</taxon>
        <taxon>Neognathae</taxon>
        <taxon>Neoaves</taxon>
        <taxon>Aequornithes</taxon>
        <taxon>Ciconiiformes</taxon>
        <taxon>Ciconiidae</taxon>
        <taxon>Ciconia</taxon>
    </lineage>
</organism>
<keyword evidence="8" id="KW-0966">Cell projection</keyword>
<feature type="non-terminal residue" evidence="12">
    <location>
        <position position="392"/>
    </location>
</feature>
<reference evidence="12 13" key="1">
    <citation type="submission" date="2019-09" db="EMBL/GenBank/DDBJ databases">
        <title>Bird 10,000 Genomes (B10K) Project - Family phase.</title>
        <authorList>
            <person name="Zhang G."/>
        </authorList>
    </citation>
    <scope>NUCLEOTIDE SEQUENCE [LARGE SCALE GENOMIC DNA]</scope>
    <source>
        <strain evidence="12">B10K-DU-001-47</strain>
        <tissue evidence="12">Muscle</tissue>
    </source>
</reference>
<keyword evidence="7" id="KW-0206">Cytoskeleton</keyword>
<keyword evidence="4" id="KW-0963">Cytoplasm</keyword>
<evidence type="ECO:0000256" key="4">
    <source>
        <dbReference type="ARBA" id="ARBA00022490"/>
    </source>
</evidence>
<dbReference type="EMBL" id="VXAE01001929">
    <property type="protein sequence ID" value="NXJ32529.1"/>
    <property type="molecule type" value="Genomic_DNA"/>
</dbReference>
<feature type="coiled-coil region" evidence="10">
    <location>
        <begin position="233"/>
        <end position="260"/>
    </location>
</feature>
<keyword evidence="5 10" id="KW-0175">Coiled coil</keyword>
<keyword evidence="13" id="KW-1185">Reference proteome</keyword>
<evidence type="ECO:0000256" key="2">
    <source>
        <dbReference type="ARBA" id="ARBA00007508"/>
    </source>
</evidence>
<comment type="subcellular location">
    <subcellularLocation>
        <location evidence="1">Cytoplasm</location>
        <location evidence="1">Cytoskeleton</location>
        <location evidence="1">Cilium basal body</location>
    </subcellularLocation>
</comment>
<sequence length="392" mass="46623">SQIEKLKQDLIDLKQQAQEEKKQLADYYAQQIQELEEKFQKKVREIGQVQLELKLRKEFHREKAAMEKELEDVRECVNDCQCENICENMVTGFSPFQKRLEDVEKKQIMMTETTQHEAVVLQLNSTGREVFKENARLHGAFANQLKETMELQKRKQKLEEDKTLLLQEKETNEGLIRKKILQIHRQKAQIGDLQCKVEKLEMALCRMTRESVRETQKTQHQVLIENQASMVEIKKLQQLLEMKDREMNRVKKLARNILNERTEVERFFLDALEHVKQEIISSRKHYKKKAQTAYYRKMMEACAGKEEFPKIKTFKSNINSTNSVYRDLEEAEKCYWEKIQFEKVDISELTWEQKERVLRLLFAKMNGTNPWKYTRVLATPAPDDTKEESKIG</sequence>
<feature type="coiled-coil region" evidence="10">
    <location>
        <begin position="3"/>
        <end position="83"/>
    </location>
</feature>
<evidence type="ECO:0000256" key="1">
    <source>
        <dbReference type="ARBA" id="ARBA00004120"/>
    </source>
</evidence>
<feature type="domain" description="DUF4515" evidence="11">
    <location>
        <begin position="2"/>
        <end position="175"/>
    </location>
</feature>
<comment type="caution">
    <text evidence="12">The sequence shown here is derived from an EMBL/GenBank/DDBJ whole genome shotgun (WGS) entry which is preliminary data.</text>
</comment>
<accession>A0A7L0AIM7</accession>
<feature type="coiled-coil region" evidence="10">
    <location>
        <begin position="141"/>
        <end position="203"/>
    </location>
</feature>
<dbReference type="AlphaFoldDB" id="A0A7L0AIM7"/>
<evidence type="ECO:0000313" key="13">
    <source>
        <dbReference type="Proteomes" id="UP000537039"/>
    </source>
</evidence>
<dbReference type="PANTHER" id="PTHR14845">
    <property type="entry name" value="COILED-COIL DOMAIN-CONTAINING 166"/>
    <property type="match status" value="1"/>
</dbReference>
<feature type="non-terminal residue" evidence="12">
    <location>
        <position position="1"/>
    </location>
</feature>
<dbReference type="Proteomes" id="UP000537039">
    <property type="component" value="Unassembled WGS sequence"/>
</dbReference>
<gene>
    <name evidence="12" type="primary">Bbof1</name>
    <name evidence="12" type="ORF">CICMAG_R10609</name>
</gene>
<evidence type="ECO:0000256" key="5">
    <source>
        <dbReference type="ARBA" id="ARBA00023054"/>
    </source>
</evidence>
<evidence type="ECO:0000256" key="7">
    <source>
        <dbReference type="ARBA" id="ARBA00023212"/>
    </source>
</evidence>
<evidence type="ECO:0000256" key="3">
    <source>
        <dbReference type="ARBA" id="ARBA00015392"/>
    </source>
</evidence>